<feature type="region of interest" description="Disordered" evidence="1">
    <location>
        <begin position="123"/>
        <end position="160"/>
    </location>
</feature>
<keyword evidence="3" id="KW-1185">Reference proteome</keyword>
<dbReference type="AlphaFoldDB" id="A0AAN8J8W5"/>
<evidence type="ECO:0000313" key="3">
    <source>
        <dbReference type="Proteomes" id="UP001347796"/>
    </source>
</evidence>
<gene>
    <name evidence="2" type="ORF">SNE40_016539</name>
</gene>
<name>A0AAN8J8W5_PATCE</name>
<protein>
    <submittedName>
        <fullName evidence="2">Uncharacterized protein</fullName>
    </submittedName>
</protein>
<organism evidence="2 3">
    <name type="scientific">Patella caerulea</name>
    <name type="common">Rayed Mediterranean limpet</name>
    <dbReference type="NCBI Taxonomy" id="87958"/>
    <lineage>
        <taxon>Eukaryota</taxon>
        <taxon>Metazoa</taxon>
        <taxon>Spiralia</taxon>
        <taxon>Lophotrochozoa</taxon>
        <taxon>Mollusca</taxon>
        <taxon>Gastropoda</taxon>
        <taxon>Patellogastropoda</taxon>
        <taxon>Patelloidea</taxon>
        <taxon>Patellidae</taxon>
        <taxon>Patella</taxon>
    </lineage>
</organism>
<evidence type="ECO:0000313" key="2">
    <source>
        <dbReference type="EMBL" id="KAK6172996.1"/>
    </source>
</evidence>
<dbReference type="Proteomes" id="UP001347796">
    <property type="component" value="Unassembled WGS sequence"/>
</dbReference>
<feature type="compositionally biased region" description="Low complexity" evidence="1">
    <location>
        <begin position="140"/>
        <end position="154"/>
    </location>
</feature>
<sequence>MLKWIRKRTRRISASSAAEPSCLSANRGESSMNNSTQYLKDLADTIQSWTESTGERTKIICPVCRNEQKGSPGDSSCTCSYTDVVSVNDKQNINERQLKDSSLYRSRSDVSDLKLTRLAKRLSPRSRQPIVDPSDFAELSSGDESSGYGESEYSATTSFSGYSSDDSAVNQLINLTIKPKNRGFANSPTLTPVQSPLPKMGCRIIQRSASAHGRSDMPRRSILRASSVNRYTKPSCGVRRSRSRATSFRKERKVDFDITSKKDNSKDNDDNICDNYLNDHIKQLSIIRTELQNLYSLNQTDK</sequence>
<accession>A0AAN8J8W5</accession>
<evidence type="ECO:0000256" key="1">
    <source>
        <dbReference type="SAM" id="MobiDB-lite"/>
    </source>
</evidence>
<proteinExistence type="predicted"/>
<reference evidence="2 3" key="1">
    <citation type="submission" date="2024-01" db="EMBL/GenBank/DDBJ databases">
        <title>The genome of the rayed Mediterranean limpet Patella caerulea (Linnaeus, 1758).</title>
        <authorList>
            <person name="Anh-Thu Weber A."/>
            <person name="Halstead-Nussloch G."/>
        </authorList>
    </citation>
    <scope>NUCLEOTIDE SEQUENCE [LARGE SCALE GENOMIC DNA]</scope>
    <source>
        <strain evidence="2">AATW-2023a</strain>
        <tissue evidence="2">Whole specimen</tissue>
    </source>
</reference>
<dbReference type="EMBL" id="JAZGQO010000011">
    <property type="protein sequence ID" value="KAK6172996.1"/>
    <property type="molecule type" value="Genomic_DNA"/>
</dbReference>
<comment type="caution">
    <text evidence="2">The sequence shown here is derived from an EMBL/GenBank/DDBJ whole genome shotgun (WGS) entry which is preliminary data.</text>
</comment>